<evidence type="ECO:0000256" key="1">
    <source>
        <dbReference type="SAM" id="MobiDB-lite"/>
    </source>
</evidence>
<gene>
    <name evidence="2" type="ORF">QBZ16_001026</name>
</gene>
<evidence type="ECO:0000313" key="2">
    <source>
        <dbReference type="EMBL" id="KAK2076500.1"/>
    </source>
</evidence>
<dbReference type="AlphaFoldDB" id="A0AAD9MJG4"/>
<keyword evidence="3" id="KW-1185">Reference proteome</keyword>
<accession>A0AAD9MJG4</accession>
<reference evidence="2" key="1">
    <citation type="submission" date="2021-01" db="EMBL/GenBank/DDBJ databases">
        <authorList>
            <person name="Eckstrom K.M.E."/>
        </authorList>
    </citation>
    <scope>NUCLEOTIDE SEQUENCE</scope>
    <source>
        <strain evidence="2">UVCC 0001</strain>
    </source>
</reference>
<organism evidence="2 3">
    <name type="scientific">Prototheca wickerhamii</name>
    <dbReference type="NCBI Taxonomy" id="3111"/>
    <lineage>
        <taxon>Eukaryota</taxon>
        <taxon>Viridiplantae</taxon>
        <taxon>Chlorophyta</taxon>
        <taxon>core chlorophytes</taxon>
        <taxon>Trebouxiophyceae</taxon>
        <taxon>Chlorellales</taxon>
        <taxon>Chlorellaceae</taxon>
        <taxon>Prototheca</taxon>
    </lineage>
</organism>
<name>A0AAD9MJG4_PROWI</name>
<dbReference type="Proteomes" id="UP001255856">
    <property type="component" value="Unassembled WGS sequence"/>
</dbReference>
<protein>
    <submittedName>
        <fullName evidence="2">Uncharacterized protein</fullName>
    </submittedName>
</protein>
<evidence type="ECO:0000313" key="3">
    <source>
        <dbReference type="Proteomes" id="UP001255856"/>
    </source>
</evidence>
<proteinExistence type="predicted"/>
<comment type="caution">
    <text evidence="2">The sequence shown here is derived from an EMBL/GenBank/DDBJ whole genome shotgun (WGS) entry which is preliminary data.</text>
</comment>
<dbReference type="EMBL" id="JASFZW010000010">
    <property type="protein sequence ID" value="KAK2076500.1"/>
    <property type="molecule type" value="Genomic_DNA"/>
</dbReference>
<feature type="region of interest" description="Disordered" evidence="1">
    <location>
        <begin position="104"/>
        <end position="125"/>
    </location>
</feature>
<sequence length="125" mass="14457">MASYVGNKFGQQDVDKLKEFEKRTDPNDKNAQALLEEMRQHIKKASELEDMRKNEDPRLSFSTPEFKEAQRIFTDGFKKNFGKPVEWALVKDYAWSTPQLRKLDKPVDVDGNPWPLDASGNPITK</sequence>